<organism evidence="1 2">
    <name type="scientific">Fusarium solani subsp. cucurbitae</name>
    <name type="common">Neocosmosporum cucurbitae</name>
    <dbReference type="NCBI Taxonomy" id="2747967"/>
    <lineage>
        <taxon>Eukaryota</taxon>
        <taxon>Fungi</taxon>
        <taxon>Dikarya</taxon>
        <taxon>Ascomycota</taxon>
        <taxon>Pezizomycotina</taxon>
        <taxon>Sordariomycetes</taxon>
        <taxon>Hypocreomycetidae</taxon>
        <taxon>Hypocreales</taxon>
        <taxon>Nectriaceae</taxon>
        <taxon>Fusarium</taxon>
        <taxon>Fusarium solani species complex</taxon>
    </lineage>
</organism>
<gene>
    <name evidence="1" type="ORF">LCI18_000332</name>
</gene>
<sequence>MPSLLTRLQPFTSYHLYLTFASHGTDSDSTRHRALGQVGQGRSPSSNYHHHLGKANNLQHASHAEHQIPTGPPEPSFGLTQWKDNLRAFKTNKKITLWCVMIMSLLINYGFDGIISGQALAFQAFREDYGRYYAPADDYVIPAIWQSLWAAANTIGIVVGSFFAGFTNDLLGRKFSFWINLVMSVATSFVMVFAPNVQALFGAKLVFGISIGFSYTTAPLYIVENAPTEIRSTLMSFFNVFVVFGQFLGVVIANPLSKIHGSWSYKGTFCLTFLVPAILLPLMPFLPESPMWYMMKEREEDARKAIVRLHGDLSAECVEEMVEELRHNINVANQGSHEVEKVRWLEIFQGGNLKRTALLTTIYTLHHCSGMPFVIGYQTYFFQLSGVSDAFAISLVAFALMLAGNIGALVLPNFVGQRKVMIYGATLLIIWDLIIGTVGFAGTDNKPAVTASVAFVASWAFFYQLTIGTIGFVVAPELPSQRLRAKTQSFGTIVANIIGWAIAFSIPYLFNPDEANLGARLLIIFVGLSIPLTLYLWFFLPETKNRTLSELEELYQEHGGHEDQEKKAPKVEEA</sequence>
<dbReference type="Proteomes" id="UP000830768">
    <property type="component" value="Chromosome 1"/>
</dbReference>
<accession>A0ACD3YKB9</accession>
<evidence type="ECO:0000313" key="2">
    <source>
        <dbReference type="Proteomes" id="UP000830768"/>
    </source>
</evidence>
<proteinExistence type="predicted"/>
<keyword evidence="2" id="KW-1185">Reference proteome</keyword>
<dbReference type="EMBL" id="CP090030">
    <property type="protein sequence ID" value="UPK89397.1"/>
    <property type="molecule type" value="Genomic_DNA"/>
</dbReference>
<evidence type="ECO:0000313" key="1">
    <source>
        <dbReference type="EMBL" id="UPK89397.1"/>
    </source>
</evidence>
<reference evidence="1" key="1">
    <citation type="submission" date="2021-11" db="EMBL/GenBank/DDBJ databases">
        <title>Fusarium solani-melongenae Genome sequencing and assembly.</title>
        <authorList>
            <person name="Xie S."/>
            <person name="Huang L."/>
            <person name="Zhang X."/>
        </authorList>
    </citation>
    <scope>NUCLEOTIDE SEQUENCE</scope>
    <source>
        <strain evidence="1">CRI 24-3</strain>
    </source>
</reference>
<protein>
    <submittedName>
        <fullName evidence="1">Uncharacterized protein</fullName>
    </submittedName>
</protein>
<name>A0ACD3YKB9_FUSSC</name>